<name>A0AAV9P7J6_9PEZI</name>
<sequence>MSNIIKKIERKLGDHPNVSDDPNVNPSSGTGQGANDGNNPNKSWVQNKIEAGQGSGSPNDRTARAGSTTIADIVSAADSGGVAGDGKGRQS</sequence>
<dbReference type="Proteomes" id="UP001337655">
    <property type="component" value="Unassembled WGS sequence"/>
</dbReference>
<proteinExistence type="predicted"/>
<protein>
    <submittedName>
        <fullName evidence="2">Uncharacterized protein</fullName>
    </submittedName>
</protein>
<dbReference type="RefSeq" id="XP_064657041.1">
    <property type="nucleotide sequence ID" value="XM_064804271.1"/>
</dbReference>
<gene>
    <name evidence="2" type="ORF">LTR77_007034</name>
</gene>
<feature type="compositionally biased region" description="Polar residues" evidence="1">
    <location>
        <begin position="56"/>
        <end position="70"/>
    </location>
</feature>
<evidence type="ECO:0000256" key="1">
    <source>
        <dbReference type="SAM" id="MobiDB-lite"/>
    </source>
</evidence>
<dbReference type="AlphaFoldDB" id="A0AAV9P7J6"/>
<feature type="region of interest" description="Disordered" evidence="1">
    <location>
        <begin position="1"/>
        <end position="91"/>
    </location>
</feature>
<feature type="compositionally biased region" description="Polar residues" evidence="1">
    <location>
        <begin position="20"/>
        <end position="46"/>
    </location>
</feature>
<organism evidence="2 3">
    <name type="scientific">Saxophila tyrrhenica</name>
    <dbReference type="NCBI Taxonomy" id="1690608"/>
    <lineage>
        <taxon>Eukaryota</taxon>
        <taxon>Fungi</taxon>
        <taxon>Dikarya</taxon>
        <taxon>Ascomycota</taxon>
        <taxon>Pezizomycotina</taxon>
        <taxon>Dothideomycetes</taxon>
        <taxon>Dothideomycetidae</taxon>
        <taxon>Mycosphaerellales</taxon>
        <taxon>Extremaceae</taxon>
        <taxon>Saxophila</taxon>
    </lineage>
</organism>
<comment type="caution">
    <text evidence="2">The sequence shown here is derived from an EMBL/GenBank/DDBJ whole genome shotgun (WGS) entry which is preliminary data.</text>
</comment>
<evidence type="ECO:0000313" key="3">
    <source>
        <dbReference type="Proteomes" id="UP001337655"/>
    </source>
</evidence>
<dbReference type="GeneID" id="89928370"/>
<reference evidence="2 3" key="1">
    <citation type="submission" date="2023-08" db="EMBL/GenBank/DDBJ databases">
        <title>Black Yeasts Isolated from many extreme environments.</title>
        <authorList>
            <person name="Coleine C."/>
            <person name="Stajich J.E."/>
            <person name="Selbmann L."/>
        </authorList>
    </citation>
    <scope>NUCLEOTIDE SEQUENCE [LARGE SCALE GENOMIC DNA]</scope>
    <source>
        <strain evidence="2 3">CCFEE 5935</strain>
    </source>
</reference>
<keyword evidence="3" id="KW-1185">Reference proteome</keyword>
<feature type="compositionally biased region" description="Basic and acidic residues" evidence="1">
    <location>
        <begin position="1"/>
        <end position="18"/>
    </location>
</feature>
<accession>A0AAV9P7J6</accession>
<dbReference type="EMBL" id="JAVRRT010000011">
    <property type="protein sequence ID" value="KAK5167335.1"/>
    <property type="molecule type" value="Genomic_DNA"/>
</dbReference>
<evidence type="ECO:0000313" key="2">
    <source>
        <dbReference type="EMBL" id="KAK5167335.1"/>
    </source>
</evidence>